<gene>
    <name evidence="1" type="ORF">SAMN05216466_10138</name>
</gene>
<dbReference type="AlphaFoldDB" id="A0A1G7NUN6"/>
<dbReference type="RefSeq" id="WP_218133025.1">
    <property type="nucleotide sequence ID" value="NZ_FNCJ01000001.1"/>
</dbReference>
<dbReference type="Pfam" id="PF01963">
    <property type="entry name" value="TraB_PrgY_gumN"/>
    <property type="match status" value="1"/>
</dbReference>
<dbReference type="InterPro" id="IPR002816">
    <property type="entry name" value="TraB/PrgY/GumN_fam"/>
</dbReference>
<dbReference type="EMBL" id="FNCJ01000001">
    <property type="protein sequence ID" value="SDF77627.1"/>
    <property type="molecule type" value="Genomic_DNA"/>
</dbReference>
<evidence type="ECO:0008006" key="3">
    <source>
        <dbReference type="Google" id="ProtNLM"/>
    </source>
</evidence>
<evidence type="ECO:0000313" key="1">
    <source>
        <dbReference type="EMBL" id="SDF77627.1"/>
    </source>
</evidence>
<protein>
    <recommendedName>
        <fullName evidence="3">TraB family protein</fullName>
    </recommendedName>
</protein>
<name>A0A1G7NUN6_9BURK</name>
<organism evidence="1 2">
    <name type="scientific">Paraburkholderia phenazinium</name>
    <dbReference type="NCBI Taxonomy" id="60549"/>
    <lineage>
        <taxon>Bacteria</taxon>
        <taxon>Pseudomonadati</taxon>
        <taxon>Pseudomonadota</taxon>
        <taxon>Betaproteobacteria</taxon>
        <taxon>Burkholderiales</taxon>
        <taxon>Burkholderiaceae</taxon>
        <taxon>Paraburkholderia</taxon>
    </lineage>
</organism>
<evidence type="ECO:0000313" key="2">
    <source>
        <dbReference type="Proteomes" id="UP000199706"/>
    </source>
</evidence>
<accession>A0A1G7NUN6</accession>
<dbReference type="Proteomes" id="UP000199706">
    <property type="component" value="Unassembled WGS sequence"/>
</dbReference>
<proteinExistence type="predicted"/>
<sequence length="74" mass="8142">MREQFDISVGSADGVAAMNHIMVDERKAAWIPRLRQHLDEGRAVILVGAMHLPGPSGLINRLRSAGYTVKPIFC</sequence>
<reference evidence="1 2" key="1">
    <citation type="submission" date="2016-10" db="EMBL/GenBank/DDBJ databases">
        <authorList>
            <person name="de Groot N.N."/>
        </authorList>
    </citation>
    <scope>NUCLEOTIDE SEQUENCE [LARGE SCALE GENOMIC DNA]</scope>
    <source>
        <strain evidence="1 2">LMG 2247</strain>
    </source>
</reference>